<dbReference type="CDD" id="cd11325">
    <property type="entry name" value="AmyAc_GTHase"/>
    <property type="match status" value="1"/>
</dbReference>
<dbReference type="OrthoDB" id="226102at2"/>
<dbReference type="GO" id="GO:0005992">
    <property type="term" value="P:trehalose biosynthetic process"/>
    <property type="evidence" value="ECO:0007669"/>
    <property type="project" value="UniProtKB-UniRule"/>
</dbReference>
<dbReference type="PANTHER" id="PTHR43651">
    <property type="entry name" value="1,4-ALPHA-GLUCAN-BRANCHING ENZYME"/>
    <property type="match status" value="1"/>
</dbReference>
<dbReference type="Gene3D" id="1.10.10.760">
    <property type="entry name" value="E-set domains of sugar-utilizing enzymes"/>
    <property type="match status" value="1"/>
</dbReference>
<sequence length="604" mass="67664">MSVPSKAPITELHRHLGGQFVRGGAARFCVWSPTSSQVNVVIVNLDGQVQQTHVMTPVDGYHYLEQSGLGVGARYFYQFDGGPLRPDPASRFQPDGVHGPSMVCSGDESESAFSWTDQSWSGMQRSDLVIYEMHVGTFTDEGTYDSAIARLDELVELGVTAIELLPLADAAGKWNWGYDGVCLFAPNRNYGHPDRLKSFVDAAHSRGLAVILDVVYNHLGPEGNYLGESGPYLSSRHHTVWGSAPNFDDPQYGEQARRFFIANAIYWLDEFHFDGLRVDAIHCMLDDQKPHVVVEMAQAVRDWSVESGRLAILIAESNVYDPGMTQPIHADGCGFDAQWGDCFLHSMFAVVRPGEQLCQRIYQPGDDLDQVLRMGYVYSGTIREPRKRHDLGERVDTMPLVYSIQNHDFIGNHPLGKRLHQLTSLETQRAAAALLILSPAIPMLFMGEEFACEKPFQFFVDFGDEHLRQAVVEGRRREYPQHQWNDGNSPIDPAAFFDSKIGPASNGNASMRAWYQDLIQMRKQLISDGLLSSVNVRIETDLDEGLFRLRYESSSRWAEVIVRLNEKSQMKEPLTIPASGQIVLDSLNSDSERLEPNHARVVTS</sequence>
<evidence type="ECO:0000256" key="4">
    <source>
        <dbReference type="ARBA" id="ARBA00012268"/>
    </source>
</evidence>
<dbReference type="InterPro" id="IPR012768">
    <property type="entry name" value="Trehalose_TreZ"/>
</dbReference>
<evidence type="ECO:0000256" key="5">
    <source>
        <dbReference type="ARBA" id="ARBA00015938"/>
    </source>
</evidence>
<evidence type="ECO:0000256" key="16">
    <source>
        <dbReference type="PIRSR" id="PIRSR006337-2"/>
    </source>
</evidence>
<evidence type="ECO:0000313" key="20">
    <source>
        <dbReference type="Proteomes" id="UP000316598"/>
    </source>
</evidence>
<keyword evidence="7 14" id="KW-0378">Hydrolase</keyword>
<evidence type="ECO:0000256" key="10">
    <source>
        <dbReference type="ARBA" id="ARBA00032057"/>
    </source>
</evidence>
<evidence type="ECO:0000256" key="13">
    <source>
        <dbReference type="NCBIfam" id="TIGR02402"/>
    </source>
</evidence>
<feature type="binding site" evidence="16">
    <location>
        <begin position="407"/>
        <end position="412"/>
    </location>
    <ligand>
        <name>substrate</name>
    </ligand>
</feature>
<keyword evidence="8" id="KW-0119">Carbohydrate metabolism</keyword>
<dbReference type="UniPathway" id="UPA00299"/>
<dbReference type="PIRSF" id="PIRSF006337">
    <property type="entry name" value="Trehalose_TreZ"/>
    <property type="match status" value="1"/>
</dbReference>
<evidence type="ECO:0000256" key="8">
    <source>
        <dbReference type="ARBA" id="ARBA00023277"/>
    </source>
</evidence>
<evidence type="ECO:0000313" key="19">
    <source>
        <dbReference type="EMBL" id="TWT54170.1"/>
    </source>
</evidence>
<dbReference type="CDD" id="cd02853">
    <property type="entry name" value="E_set_MTHase_like_N"/>
    <property type="match status" value="1"/>
</dbReference>
<dbReference type="InterPro" id="IPR017853">
    <property type="entry name" value="GH"/>
</dbReference>
<feature type="active site" description="Nucleophile" evidence="15">
    <location>
        <position position="279"/>
    </location>
</feature>
<dbReference type="InterPro" id="IPR006047">
    <property type="entry name" value="GH13_cat_dom"/>
</dbReference>
<keyword evidence="20" id="KW-1185">Reference proteome</keyword>
<feature type="binding site" evidence="16">
    <location>
        <begin position="277"/>
        <end position="282"/>
    </location>
    <ligand>
        <name>substrate</name>
    </ligand>
</feature>
<name>A0A5C5WUE9_9BACT</name>
<feature type="binding site" evidence="16">
    <location>
        <begin position="341"/>
        <end position="345"/>
    </location>
    <ligand>
        <name>substrate</name>
    </ligand>
</feature>
<dbReference type="Gene3D" id="3.20.20.80">
    <property type="entry name" value="Glycosidases"/>
    <property type="match status" value="1"/>
</dbReference>
<feature type="domain" description="Glycosyl hydrolase family 13 catalytic" evidence="18">
    <location>
        <begin position="132"/>
        <end position="475"/>
    </location>
</feature>
<dbReference type="NCBIfam" id="TIGR02402">
    <property type="entry name" value="trehalose_TreZ"/>
    <property type="match status" value="1"/>
</dbReference>
<organism evidence="19 20">
    <name type="scientific">Rubripirellula amarantea</name>
    <dbReference type="NCBI Taxonomy" id="2527999"/>
    <lineage>
        <taxon>Bacteria</taxon>
        <taxon>Pseudomonadati</taxon>
        <taxon>Planctomycetota</taxon>
        <taxon>Planctomycetia</taxon>
        <taxon>Pirellulales</taxon>
        <taxon>Pirellulaceae</taxon>
        <taxon>Rubripirellula</taxon>
    </lineage>
</organism>
<dbReference type="SUPFAM" id="SSF81296">
    <property type="entry name" value="E set domains"/>
    <property type="match status" value="1"/>
</dbReference>
<dbReference type="EMBL" id="SJPI01000001">
    <property type="protein sequence ID" value="TWT54170.1"/>
    <property type="molecule type" value="Genomic_DNA"/>
</dbReference>
<protein>
    <recommendedName>
        <fullName evidence="5 13">Malto-oligosyltrehalose trehalohydrolase</fullName>
        <shortName evidence="14">MTHase</shortName>
        <ecNumber evidence="4 13">3.2.1.141</ecNumber>
    </recommendedName>
    <alternativeName>
        <fullName evidence="11 14">4-alpha-D-((1-&gt;4)-alpha-D-glucano)trehalose trehalohydrolase</fullName>
    </alternativeName>
    <alternativeName>
        <fullName evidence="10 14">Maltooligosyl trehalose trehalohydrolase</fullName>
    </alternativeName>
</protein>
<evidence type="ECO:0000256" key="3">
    <source>
        <dbReference type="ARBA" id="ARBA00008061"/>
    </source>
</evidence>
<comment type="pathway">
    <text evidence="2 14">Glycan biosynthesis; trehalose biosynthesis.</text>
</comment>
<evidence type="ECO:0000256" key="1">
    <source>
        <dbReference type="ARBA" id="ARBA00004496"/>
    </source>
</evidence>
<gene>
    <name evidence="19" type="primary">treZ</name>
    <name evidence="19" type="ORF">Pla22_18050</name>
</gene>
<evidence type="ECO:0000256" key="9">
    <source>
        <dbReference type="ARBA" id="ARBA00023295"/>
    </source>
</evidence>
<evidence type="ECO:0000256" key="17">
    <source>
        <dbReference type="PIRSR" id="PIRSR006337-3"/>
    </source>
</evidence>
<reference evidence="19 20" key="1">
    <citation type="submission" date="2019-02" db="EMBL/GenBank/DDBJ databases">
        <title>Deep-cultivation of Planctomycetes and their phenomic and genomic characterization uncovers novel biology.</title>
        <authorList>
            <person name="Wiegand S."/>
            <person name="Jogler M."/>
            <person name="Boedeker C."/>
            <person name="Pinto D."/>
            <person name="Vollmers J."/>
            <person name="Rivas-Marin E."/>
            <person name="Kohn T."/>
            <person name="Peeters S.H."/>
            <person name="Heuer A."/>
            <person name="Rast P."/>
            <person name="Oberbeckmann S."/>
            <person name="Bunk B."/>
            <person name="Jeske O."/>
            <person name="Meyerdierks A."/>
            <person name="Storesund J.E."/>
            <person name="Kallscheuer N."/>
            <person name="Luecker S."/>
            <person name="Lage O.M."/>
            <person name="Pohl T."/>
            <person name="Merkel B.J."/>
            <person name="Hornburger P."/>
            <person name="Mueller R.-W."/>
            <person name="Bruemmer F."/>
            <person name="Labrenz M."/>
            <person name="Spormann A.M."/>
            <person name="Op Den Camp H."/>
            <person name="Overmann J."/>
            <person name="Amann R."/>
            <person name="Jetten M.S.M."/>
            <person name="Mascher T."/>
            <person name="Medema M.H."/>
            <person name="Devos D.P."/>
            <person name="Kaster A.-K."/>
            <person name="Ovreas L."/>
            <person name="Rohde M."/>
            <person name="Galperin M.Y."/>
            <person name="Jogler C."/>
        </authorList>
    </citation>
    <scope>NUCLEOTIDE SEQUENCE [LARGE SCALE GENOMIC DNA]</scope>
    <source>
        <strain evidence="19 20">Pla22</strain>
    </source>
</reference>
<comment type="similarity">
    <text evidence="3 14">Belongs to the glycosyl hydrolase 13 family.</text>
</comment>
<dbReference type="AlphaFoldDB" id="A0A5C5WUE9"/>
<dbReference type="Gene3D" id="2.60.40.10">
    <property type="entry name" value="Immunoglobulins"/>
    <property type="match status" value="1"/>
</dbReference>
<dbReference type="InterPro" id="IPR044901">
    <property type="entry name" value="Trehalose_TreZ_E-set_sf"/>
</dbReference>
<dbReference type="InterPro" id="IPR013783">
    <property type="entry name" value="Ig-like_fold"/>
</dbReference>
<evidence type="ECO:0000256" key="12">
    <source>
        <dbReference type="ARBA" id="ARBA00034013"/>
    </source>
</evidence>
<feature type="active site" description="Proton donor" evidence="15">
    <location>
        <position position="316"/>
    </location>
</feature>
<evidence type="ECO:0000256" key="6">
    <source>
        <dbReference type="ARBA" id="ARBA00022490"/>
    </source>
</evidence>
<keyword evidence="9 14" id="KW-0326">Glycosidase</keyword>
<proteinExistence type="inferred from homology"/>
<comment type="caution">
    <text evidence="19">The sequence shown here is derived from an EMBL/GenBank/DDBJ whole genome shotgun (WGS) entry which is preliminary data.</text>
</comment>
<comment type="catalytic activity">
    <reaction evidence="12 14">
        <text>hydrolysis of (1-&gt;4)-alpha-D-glucosidic linkage in 4-alpha-D-[(1-&gt;4)-alpha-D-glucanosyl]n trehalose to yield trehalose and (1-&gt;4)-alpha-D-glucan.</text>
        <dbReference type="EC" id="3.2.1.141"/>
    </reaction>
</comment>
<dbReference type="Pfam" id="PF00128">
    <property type="entry name" value="Alpha-amylase"/>
    <property type="match status" value="1"/>
</dbReference>
<dbReference type="Proteomes" id="UP000316598">
    <property type="component" value="Unassembled WGS sequence"/>
</dbReference>
<evidence type="ECO:0000259" key="18">
    <source>
        <dbReference type="SMART" id="SM00642"/>
    </source>
</evidence>
<dbReference type="RefSeq" id="WP_146514259.1">
    <property type="nucleotide sequence ID" value="NZ_SJPI01000001.1"/>
</dbReference>
<dbReference type="EC" id="3.2.1.141" evidence="4 13"/>
<evidence type="ECO:0000256" key="15">
    <source>
        <dbReference type="PIRSR" id="PIRSR006337-1"/>
    </source>
</evidence>
<keyword evidence="6" id="KW-0963">Cytoplasm</keyword>
<dbReference type="InterPro" id="IPR014756">
    <property type="entry name" value="Ig_E-set"/>
</dbReference>
<evidence type="ECO:0000256" key="2">
    <source>
        <dbReference type="ARBA" id="ARBA00005199"/>
    </source>
</evidence>
<accession>A0A5C5WUE9</accession>
<evidence type="ECO:0000256" key="7">
    <source>
        <dbReference type="ARBA" id="ARBA00022801"/>
    </source>
</evidence>
<evidence type="ECO:0000256" key="11">
    <source>
        <dbReference type="ARBA" id="ARBA00033284"/>
    </source>
</evidence>
<dbReference type="GO" id="GO:0005737">
    <property type="term" value="C:cytoplasm"/>
    <property type="evidence" value="ECO:0007669"/>
    <property type="project" value="UniProtKB-SubCell"/>
</dbReference>
<dbReference type="PANTHER" id="PTHR43651:SF11">
    <property type="entry name" value="MALTO-OLIGOSYLTREHALOSE TREHALOHYDROLASE"/>
    <property type="match status" value="1"/>
</dbReference>
<evidence type="ECO:0000256" key="14">
    <source>
        <dbReference type="PIRNR" id="PIRNR006337"/>
    </source>
</evidence>
<dbReference type="SUPFAM" id="SSF51445">
    <property type="entry name" value="(Trans)glycosidases"/>
    <property type="match status" value="1"/>
</dbReference>
<dbReference type="GO" id="GO:0033942">
    <property type="term" value="F:4-alpha-D-(1-&gt;4)-alpha-D-glucanotrehalose trehalohydrolase activity"/>
    <property type="evidence" value="ECO:0007669"/>
    <property type="project" value="UniProtKB-EC"/>
</dbReference>
<feature type="site" description="Transition state stabilizer" evidence="17">
    <location>
        <position position="408"/>
    </location>
</feature>
<dbReference type="SMART" id="SM00642">
    <property type="entry name" value="Aamy"/>
    <property type="match status" value="1"/>
</dbReference>
<comment type="subcellular location">
    <subcellularLocation>
        <location evidence="1 15">Cytoplasm</location>
    </subcellularLocation>
</comment>